<sequence>MVEQCSLTTKGKVIEYTLWNNNGVHFPIVEYIVNGTKYNQRLKYGWIVNKSSSFNKIKTKVENDVQEKNLIINSNIHISTNVLKEHFPIGTELDVFYSPQNPNKSYVMRFVKNPAEKVLFCVGLLFIFLAFIGLVFLPK</sequence>
<evidence type="ECO:0000313" key="2">
    <source>
        <dbReference type="EMBL" id="EKC45629.1"/>
    </source>
</evidence>
<dbReference type="EMBL" id="AJWZ01011335">
    <property type="protein sequence ID" value="EKC45629.1"/>
    <property type="molecule type" value="Genomic_DNA"/>
</dbReference>
<evidence type="ECO:0000256" key="1">
    <source>
        <dbReference type="SAM" id="Phobius"/>
    </source>
</evidence>
<dbReference type="AlphaFoldDB" id="K1RQ32"/>
<keyword evidence="1" id="KW-0472">Membrane</keyword>
<protein>
    <recommendedName>
        <fullName evidence="3">DUF3592 domain-containing protein</fullName>
    </recommendedName>
</protein>
<evidence type="ECO:0008006" key="3">
    <source>
        <dbReference type="Google" id="ProtNLM"/>
    </source>
</evidence>
<keyword evidence="1" id="KW-0812">Transmembrane</keyword>
<organism evidence="2">
    <name type="scientific">human gut metagenome</name>
    <dbReference type="NCBI Taxonomy" id="408170"/>
    <lineage>
        <taxon>unclassified sequences</taxon>
        <taxon>metagenomes</taxon>
        <taxon>organismal metagenomes</taxon>
    </lineage>
</organism>
<accession>K1RQ32</accession>
<reference evidence="2" key="1">
    <citation type="journal article" date="2013" name="Environ. Microbiol.">
        <title>Microbiota from the distal guts of lean and obese adolescents exhibit partial functional redundancy besides clear differences in community structure.</title>
        <authorList>
            <person name="Ferrer M."/>
            <person name="Ruiz A."/>
            <person name="Lanza F."/>
            <person name="Haange S.B."/>
            <person name="Oberbach A."/>
            <person name="Till H."/>
            <person name="Bargiela R."/>
            <person name="Campoy C."/>
            <person name="Segura M.T."/>
            <person name="Richter M."/>
            <person name="von Bergen M."/>
            <person name="Seifert J."/>
            <person name="Suarez A."/>
        </authorList>
    </citation>
    <scope>NUCLEOTIDE SEQUENCE</scope>
</reference>
<keyword evidence="1" id="KW-1133">Transmembrane helix</keyword>
<name>K1RQ32_9ZZZZ</name>
<comment type="caution">
    <text evidence="2">The sequence shown here is derived from an EMBL/GenBank/DDBJ whole genome shotgun (WGS) entry which is preliminary data.</text>
</comment>
<proteinExistence type="predicted"/>
<gene>
    <name evidence="2" type="ORF">OBE_16771</name>
</gene>
<feature type="transmembrane region" description="Helical" evidence="1">
    <location>
        <begin position="118"/>
        <end position="137"/>
    </location>
</feature>